<organism evidence="4">
    <name type="scientific">freshwater metagenome</name>
    <dbReference type="NCBI Taxonomy" id="449393"/>
    <lineage>
        <taxon>unclassified sequences</taxon>
        <taxon>metagenomes</taxon>
        <taxon>ecological metagenomes</taxon>
    </lineage>
</organism>
<gene>
    <name evidence="4" type="ORF">UFOPK1981_00405</name>
</gene>
<dbReference type="AlphaFoldDB" id="A0A6J6ILQ3"/>
<dbReference type="GO" id="GO:0003960">
    <property type="term" value="F:quinone reductase (NADPH) activity"/>
    <property type="evidence" value="ECO:0007669"/>
    <property type="project" value="InterPro"/>
</dbReference>
<reference evidence="4" key="1">
    <citation type="submission" date="2020-05" db="EMBL/GenBank/DDBJ databases">
        <authorList>
            <person name="Chiriac C."/>
            <person name="Salcher M."/>
            <person name="Ghai R."/>
            <person name="Kavagutti S V."/>
        </authorList>
    </citation>
    <scope>NUCLEOTIDE SEQUENCE</scope>
</reference>
<dbReference type="PANTHER" id="PTHR48106:SF13">
    <property type="entry name" value="QUINONE OXIDOREDUCTASE-RELATED"/>
    <property type="match status" value="1"/>
</dbReference>
<dbReference type="InterPro" id="IPR013154">
    <property type="entry name" value="ADH-like_N"/>
</dbReference>
<evidence type="ECO:0000256" key="2">
    <source>
        <dbReference type="ARBA" id="ARBA00023002"/>
    </source>
</evidence>
<dbReference type="GO" id="GO:0035925">
    <property type="term" value="F:mRNA 3'-UTR AU-rich region binding"/>
    <property type="evidence" value="ECO:0007669"/>
    <property type="project" value="TreeGrafter"/>
</dbReference>
<dbReference type="InterPro" id="IPR020843">
    <property type="entry name" value="ER"/>
</dbReference>
<dbReference type="SMART" id="SM00829">
    <property type="entry name" value="PKS_ER"/>
    <property type="match status" value="1"/>
</dbReference>
<dbReference type="InterPro" id="IPR036291">
    <property type="entry name" value="NAD(P)-bd_dom_sf"/>
</dbReference>
<dbReference type="SUPFAM" id="SSF51735">
    <property type="entry name" value="NAD(P)-binding Rossmann-fold domains"/>
    <property type="match status" value="1"/>
</dbReference>
<dbReference type="Gene3D" id="3.40.50.720">
    <property type="entry name" value="NAD(P)-binding Rossmann-like Domain"/>
    <property type="match status" value="1"/>
</dbReference>
<dbReference type="GO" id="GO:0070402">
    <property type="term" value="F:NADPH binding"/>
    <property type="evidence" value="ECO:0007669"/>
    <property type="project" value="TreeGrafter"/>
</dbReference>
<evidence type="ECO:0000256" key="1">
    <source>
        <dbReference type="ARBA" id="ARBA00022857"/>
    </source>
</evidence>
<dbReference type="InterPro" id="IPR047618">
    <property type="entry name" value="QOR-like"/>
</dbReference>
<keyword evidence="1" id="KW-0521">NADP</keyword>
<dbReference type="Gene3D" id="3.90.180.10">
    <property type="entry name" value="Medium-chain alcohol dehydrogenases, catalytic domain"/>
    <property type="match status" value="1"/>
</dbReference>
<dbReference type="CDD" id="cd05286">
    <property type="entry name" value="QOR2"/>
    <property type="match status" value="1"/>
</dbReference>
<proteinExistence type="predicted"/>
<evidence type="ECO:0000259" key="3">
    <source>
        <dbReference type="SMART" id="SM00829"/>
    </source>
</evidence>
<dbReference type="Pfam" id="PF00107">
    <property type="entry name" value="ADH_zinc_N"/>
    <property type="match status" value="1"/>
</dbReference>
<accession>A0A6J6ILQ3</accession>
<name>A0A6J6ILQ3_9ZZZZ</name>
<sequence>MDKVVLTQFGGPENLVVQSAPIPAPAAGHVVVKIAAAGVNFLDIYQRSGAPAYGMTLPYTPGLEGAGVVHEVGEGVTQFSPGDRVAWTAALGSYAQYASFEQNKLVLIPEGLDLKTVAAAMLQTLTAHYLINSSFVIKPGDVALVHAAAGGTGSVLSQMILAKGGTVIATTSSQEKVELISKLGVKHIIRYDEVDFAQEVRKITDGRGVDVVYDGVGLKTFDKSLESIKTRGMMVLFGAASGAVPPFELQRLNSSGSLTITRPTLMHFVAERQEYVARSQDIFNLLLANKLSIRIDSSYPLEGARQAHERLASGKSAGKLILEPVF</sequence>
<keyword evidence="2" id="KW-0560">Oxidoreductase</keyword>
<feature type="domain" description="Enoyl reductase (ER)" evidence="3">
    <location>
        <begin position="10"/>
        <end position="322"/>
    </location>
</feature>
<dbReference type="InterPro" id="IPR013149">
    <property type="entry name" value="ADH-like_C"/>
</dbReference>
<protein>
    <submittedName>
        <fullName evidence="4">Unannotated protein</fullName>
    </submittedName>
</protein>
<dbReference type="InterPro" id="IPR011032">
    <property type="entry name" value="GroES-like_sf"/>
</dbReference>
<dbReference type="SUPFAM" id="SSF50129">
    <property type="entry name" value="GroES-like"/>
    <property type="match status" value="1"/>
</dbReference>
<dbReference type="EMBL" id="CAEZVI010000026">
    <property type="protein sequence ID" value="CAB4625491.1"/>
    <property type="molecule type" value="Genomic_DNA"/>
</dbReference>
<dbReference type="Pfam" id="PF08240">
    <property type="entry name" value="ADH_N"/>
    <property type="match status" value="1"/>
</dbReference>
<evidence type="ECO:0000313" key="4">
    <source>
        <dbReference type="EMBL" id="CAB4625491.1"/>
    </source>
</evidence>
<dbReference type="PANTHER" id="PTHR48106">
    <property type="entry name" value="QUINONE OXIDOREDUCTASE PIG3-RELATED"/>
    <property type="match status" value="1"/>
</dbReference>
<dbReference type="GO" id="GO:0005829">
    <property type="term" value="C:cytosol"/>
    <property type="evidence" value="ECO:0007669"/>
    <property type="project" value="TreeGrafter"/>
</dbReference>
<dbReference type="FunFam" id="3.40.50.720:FF:000053">
    <property type="entry name" value="Quinone oxidoreductase 1"/>
    <property type="match status" value="1"/>
</dbReference>